<dbReference type="SUPFAM" id="SSF56968">
    <property type="entry name" value="Lipovitellin-phosvitin complex, beta-sheet shell regions"/>
    <property type="match status" value="2"/>
</dbReference>
<dbReference type="SMART" id="SM00638">
    <property type="entry name" value="LPD_N"/>
    <property type="match status" value="1"/>
</dbReference>
<evidence type="ECO:0000256" key="2">
    <source>
        <dbReference type="ARBA" id="ARBA00022761"/>
    </source>
</evidence>
<evidence type="ECO:0000256" key="6">
    <source>
        <dbReference type="SAM" id="MobiDB-lite"/>
    </source>
</evidence>
<evidence type="ECO:0000256" key="4">
    <source>
        <dbReference type="ARBA" id="ARBA00023180"/>
    </source>
</evidence>
<evidence type="ECO:0000256" key="3">
    <source>
        <dbReference type="ARBA" id="ARBA00023157"/>
    </source>
</evidence>
<keyword evidence="11" id="KW-1185">Reference proteome</keyword>
<gene>
    <name evidence="10" type="ORF">HERILL_LOCUS16223</name>
</gene>
<dbReference type="Pfam" id="PF00094">
    <property type="entry name" value="VWD"/>
    <property type="match status" value="1"/>
</dbReference>
<dbReference type="InterPro" id="IPR001747">
    <property type="entry name" value="Vitellogenin_N"/>
</dbReference>
<dbReference type="Pfam" id="PF09172">
    <property type="entry name" value="Vit_open_b-sht"/>
    <property type="match status" value="1"/>
</dbReference>
<sequence length="1883" mass="210054">MWATTLTFLILAGAVLGGYNPWQSNKEYTYQIYSTTKTGIPELRQQYASLQSQGRLVVQTENSNNPDVLIGQVLDLQHGDHNGDIPDVEKNEQSNLNGKSFRMQLAGGIVQSLQVDESMSNDEVNQLKGILSQLQVDIRGQNLMPSPYNQLPNVQENDIPSGLYEVMEPSITGQCLVVYEISPVADYAVPSLHDHWAESQPVPEGMPVFQIVKTMNYSECDLIRSYHHGVSGWSDNLNVESNQIGDFLSRSTVSRIIASGTPAEFTIMYSESTMRVAAAPELYQKQTTLTTSSVELVLTQVSNYEAQLPKPSNPKNVGNLVYRYDIPSDKVNQARVGSHHNRRLNSEDNNQQQWNQGSNDEDDNNSSNQSNDDEPQQSSPKNRNWRTKRSSSNPNAQHDNYWQPAPTMNQPPENPFLPYYVGHQGHAIYHDLEVAAKLKTVANAISEAMEDINRIPNNHVLEYYNILADLVATASLKDIENAANSLQRHRSGSDAQEGPWQVLRDAVAVAGTGPAAQALSQWISSGKLDGDEAVAVLVIQPKVIQTPTKEMLSAYMNMIQSKTVSRQPDVHAAALISLAEIVGRSYSDRRYARNYYPEDSYGSFRQNLSNIVHGQVIEYLGQWMDKAFQSGNDRDILVSIRAYGNLGHPSYLVLFKKYYESQDDIPVYQRTALVAALDYLAVSHPELAHHVLYKIYQNTAEHPDVRSMAVLLLIMTNPPAATLQKIAAFTHQDPSSQVQSIVKYAIETIADMTGSNERAHRAQLARKFLNPQAYGSGTSRSTIYEETLKRLNYNRYKHVTVVTSPNGPLPERVSIHIINKVASMYKSFFQADQSVSNIGELLKRFYKLQAPDLDRGNTAEKIVTSPHNQNLNYDMLPNIPLPPGCEPLLAQLQSILDVQQVSTPAPGRRTTGNKRNPWIAPQPVEQNQNERLQAQIHYTYFGGQRYQAFDQKMVDSLPNVLNDMLEQYKNGRSIHFTKLYKADTVTIAFPLVTGYPYVYSWDKPSLVLAHGEVKVQTNKPITDGETPAIYVPDTINVTTRIDVLYSSDHITQAGFLTPYNGRHYVAGHVRKEMYRLPIYLDVDADLVSKNVRGALELTSPSTLLHLSSTPYTNIKDAFSLTPDTVEGSGAIPISARQSKVVNRYLGVNTTGLVLNIHGYYQTPRNIYGPIPFLVGGVPKSNLLDVFTDPSEGLELYQIEVSYDNTKTKADGVMFGFGIKSGVIRKPEQGRVGVSPYSVLKETAEPAHPGVAFLQPIDQLFELITPNITNGYATVASAWVALIGNGHQSVYEGVGSYATSRPGGFASFTAGFRRNELNYYNEKQYCTGVDIIERGNSEYASSSVDQAVEEERELGIQFRLTVGPNCVLGDKNEYNSEVIALAVLNQTADYEQYVLQSSEALQCKRDSKHGNNQSPACRSVIKDLRVPNYMNFRLHQVGSQQYVQDILEVLAWPQNNPIIRDAILSAKRIEPLSGSLLLSPDTNSFDGVVNFRGNDYEVHDLRTSPLLRKVAFGEKVYDDLPLNALIPRGSECVIDRKSMTTFDQTVINESIGRCLYIAAQTVDQLPDSGYPSKPRSQIRNITVMVADESGEAYNRQIGIQFYTGESGRPSLLQVRGRGAGMRPLATLTRDEETSVVDPMTHVEVVADGVVRLHVYPQTAADDTVVVIDLHDGSMRVVFNGDWLVIQADSSYQNRVRGLCGQNDLEPYTDKQSPNNCIFRNNKYFINSWAIPDDNDVDCQTEVRESLARSREDQCDPIQYVRNEVVNRYEASEGGNQDYDLASSQSSGRSHARCVLRNQIQQVQSHGQTCFSSEPLATCPQHCNAGSRQRRKVSVKCYNNNDPMVRLHRQSIAKGHTKLMWGKHAVGKTLEFAVPTNCRSDWGQA</sequence>
<feature type="domain" description="Vitellogenin" evidence="8">
    <location>
        <begin position="22"/>
        <end position="813"/>
    </location>
</feature>
<dbReference type="PROSITE" id="PS51233">
    <property type="entry name" value="VWFD"/>
    <property type="match status" value="1"/>
</dbReference>
<feature type="compositionally biased region" description="Polar residues" evidence="6">
    <location>
        <begin position="347"/>
        <end position="357"/>
    </location>
</feature>
<feature type="chain" id="PRO_5031319247" description="Vitellogenin" evidence="7">
    <location>
        <begin position="18"/>
        <end position="1883"/>
    </location>
</feature>
<dbReference type="SMART" id="SM00216">
    <property type="entry name" value="VWD"/>
    <property type="match status" value="1"/>
</dbReference>
<dbReference type="InterPro" id="IPR011030">
    <property type="entry name" value="Lipovitellin_superhlx_dom"/>
</dbReference>
<dbReference type="Proteomes" id="UP000594454">
    <property type="component" value="Chromosome 7"/>
</dbReference>
<dbReference type="Gene3D" id="1.25.10.20">
    <property type="entry name" value="Vitellinogen, superhelical"/>
    <property type="match status" value="1"/>
</dbReference>
<evidence type="ECO:0000256" key="5">
    <source>
        <dbReference type="PROSITE-ProRule" id="PRU00557"/>
    </source>
</evidence>
<dbReference type="InterPro" id="IPR050733">
    <property type="entry name" value="Vitellogenin/Apolipophorin"/>
</dbReference>
<feature type="signal peptide" evidence="7">
    <location>
        <begin position="1"/>
        <end position="17"/>
    </location>
</feature>
<evidence type="ECO:0000313" key="10">
    <source>
        <dbReference type="EMBL" id="CAD7093977.1"/>
    </source>
</evidence>
<dbReference type="Gene3D" id="2.20.80.10">
    <property type="entry name" value="Lipovitellin-phosvitin complex, chain A, domain 4"/>
    <property type="match status" value="1"/>
</dbReference>
<dbReference type="SMR" id="A0A7R8Z5D1"/>
<evidence type="ECO:0000259" key="8">
    <source>
        <dbReference type="PROSITE" id="PS51211"/>
    </source>
</evidence>
<dbReference type="PANTHER" id="PTHR23345:SF15">
    <property type="entry name" value="VITELLOGENIN 1-RELATED"/>
    <property type="match status" value="1"/>
</dbReference>
<evidence type="ECO:0000313" key="11">
    <source>
        <dbReference type="Proteomes" id="UP000594454"/>
    </source>
</evidence>
<protein>
    <recommendedName>
        <fullName evidence="12">Vitellogenin</fullName>
    </recommendedName>
</protein>
<dbReference type="InterPro" id="IPR015255">
    <property type="entry name" value="Vitellinogen_open_b-sht"/>
</dbReference>
<organism evidence="10 11">
    <name type="scientific">Hermetia illucens</name>
    <name type="common">Black soldier fly</name>
    <dbReference type="NCBI Taxonomy" id="343691"/>
    <lineage>
        <taxon>Eukaryota</taxon>
        <taxon>Metazoa</taxon>
        <taxon>Ecdysozoa</taxon>
        <taxon>Arthropoda</taxon>
        <taxon>Hexapoda</taxon>
        <taxon>Insecta</taxon>
        <taxon>Pterygota</taxon>
        <taxon>Neoptera</taxon>
        <taxon>Endopterygota</taxon>
        <taxon>Diptera</taxon>
        <taxon>Brachycera</taxon>
        <taxon>Stratiomyomorpha</taxon>
        <taxon>Stratiomyidae</taxon>
        <taxon>Hermetiinae</taxon>
        <taxon>Hermetia</taxon>
    </lineage>
</organism>
<keyword evidence="3" id="KW-1015">Disulfide bond</keyword>
<dbReference type="InterPro" id="IPR015816">
    <property type="entry name" value="Vitellinogen_b-sht_N"/>
</dbReference>
<dbReference type="Gene3D" id="2.30.230.10">
    <property type="entry name" value="Lipovitellin, beta-sheet shell regions, chain A"/>
    <property type="match status" value="1"/>
</dbReference>
<dbReference type="InterPro" id="IPR015819">
    <property type="entry name" value="Lipid_transp_b-sht_shell"/>
</dbReference>
<dbReference type="InterPro" id="IPR001846">
    <property type="entry name" value="VWF_type-D"/>
</dbReference>
<feature type="domain" description="VWFD" evidence="9">
    <location>
        <begin position="1529"/>
        <end position="1738"/>
    </location>
</feature>
<evidence type="ECO:0008006" key="12">
    <source>
        <dbReference type="Google" id="ProtNLM"/>
    </source>
</evidence>
<proteinExistence type="predicted"/>
<dbReference type="EMBL" id="LR899015">
    <property type="protein sequence ID" value="CAD7093977.1"/>
    <property type="molecule type" value="Genomic_DNA"/>
</dbReference>
<feature type="compositionally biased region" description="Polar residues" evidence="6">
    <location>
        <begin position="390"/>
        <end position="410"/>
    </location>
</feature>
<keyword evidence="4" id="KW-0325">Glycoprotein</keyword>
<evidence type="ECO:0000256" key="1">
    <source>
        <dbReference type="ARBA" id="ARBA00022729"/>
    </source>
</evidence>
<name>A0A7R8Z5D1_HERIL</name>
<dbReference type="OMA" id="YGHCHHR"/>
<comment type="caution">
    <text evidence="5">Lacks conserved residue(s) required for the propagation of feature annotation.</text>
</comment>
<dbReference type="GO" id="GO:0045735">
    <property type="term" value="F:nutrient reservoir activity"/>
    <property type="evidence" value="ECO:0007669"/>
    <property type="project" value="UniProtKB-KW"/>
</dbReference>
<dbReference type="InParanoid" id="A0A7R8Z5D1"/>
<dbReference type="PROSITE" id="PS51211">
    <property type="entry name" value="VITELLOGENIN"/>
    <property type="match status" value="1"/>
</dbReference>
<feature type="region of interest" description="Disordered" evidence="6">
    <location>
        <begin position="334"/>
        <end position="410"/>
    </location>
</feature>
<keyword evidence="1 7" id="KW-0732">Signal</keyword>
<dbReference type="SUPFAM" id="SSF48431">
    <property type="entry name" value="Lipovitellin-phosvitin complex, superhelical domain"/>
    <property type="match status" value="1"/>
</dbReference>
<dbReference type="PANTHER" id="PTHR23345">
    <property type="entry name" value="VITELLOGENIN-RELATED"/>
    <property type="match status" value="1"/>
</dbReference>
<dbReference type="GO" id="GO:0005319">
    <property type="term" value="F:lipid transporter activity"/>
    <property type="evidence" value="ECO:0007669"/>
    <property type="project" value="InterPro"/>
</dbReference>
<evidence type="ECO:0000256" key="7">
    <source>
        <dbReference type="SAM" id="SignalP"/>
    </source>
</evidence>
<dbReference type="OrthoDB" id="160294at2759"/>
<keyword evidence="2" id="KW-0758">Storage protein</keyword>
<reference evidence="10 11" key="1">
    <citation type="submission" date="2020-11" db="EMBL/GenBank/DDBJ databases">
        <authorList>
            <person name="Wallbank WR R."/>
            <person name="Pardo Diaz C."/>
            <person name="Kozak K."/>
            <person name="Martin S."/>
            <person name="Jiggins C."/>
            <person name="Moest M."/>
            <person name="Warren A I."/>
            <person name="Generalovic N T."/>
            <person name="Byers J.R.P. K."/>
            <person name="Montejo-Kovacevich G."/>
            <person name="Yen C E."/>
        </authorList>
    </citation>
    <scope>NUCLEOTIDE SEQUENCE [LARGE SCALE GENOMIC DNA]</scope>
</reference>
<accession>A0A7R8Z5D1</accession>
<dbReference type="Pfam" id="PF01347">
    <property type="entry name" value="Vitellogenin_N"/>
    <property type="match status" value="1"/>
</dbReference>
<feature type="compositionally biased region" description="Low complexity" evidence="6">
    <location>
        <begin position="365"/>
        <end position="380"/>
    </location>
</feature>
<evidence type="ECO:0000259" key="9">
    <source>
        <dbReference type="PROSITE" id="PS51233"/>
    </source>
</evidence>
<dbReference type="SMART" id="SM01169">
    <property type="entry name" value="DUF1943"/>
    <property type="match status" value="1"/>
</dbReference>